<comment type="caution">
    <text evidence="1">The sequence shown here is derived from an EMBL/GenBank/DDBJ whole genome shotgun (WGS) entry which is preliminary data.</text>
</comment>
<evidence type="ECO:0000313" key="1">
    <source>
        <dbReference type="EMBL" id="GAA3906058.1"/>
    </source>
</evidence>
<protein>
    <recommendedName>
        <fullName evidence="3">Replication initiation protein, RepL2</fullName>
    </recommendedName>
</protein>
<dbReference type="Proteomes" id="UP001501563">
    <property type="component" value="Unassembled WGS sequence"/>
</dbReference>
<reference evidence="2" key="1">
    <citation type="journal article" date="2019" name="Int. J. Syst. Evol. Microbiol.">
        <title>The Global Catalogue of Microorganisms (GCM) 10K type strain sequencing project: providing services to taxonomists for standard genome sequencing and annotation.</title>
        <authorList>
            <consortium name="The Broad Institute Genomics Platform"/>
            <consortium name="The Broad Institute Genome Sequencing Center for Infectious Disease"/>
            <person name="Wu L."/>
            <person name="Ma J."/>
        </authorList>
    </citation>
    <scope>NUCLEOTIDE SEQUENCE [LARGE SCALE GENOMIC DNA]</scope>
    <source>
        <strain evidence="2">JCM 16578</strain>
    </source>
</reference>
<gene>
    <name evidence="1" type="ORF">GCM10022207_89370</name>
</gene>
<evidence type="ECO:0000313" key="2">
    <source>
        <dbReference type="Proteomes" id="UP001501563"/>
    </source>
</evidence>
<accession>A0ABP7LU38</accession>
<name>A0ABP7LU38_9ACTN</name>
<keyword evidence="2" id="KW-1185">Reference proteome</keyword>
<sequence length="104" mass="11777">MISIDDKQKNLELLEKTAGMSANQRLVVMLYALHPTDRSGAVLETAANLAKLVGMAPPVFSRTRKQVIEAGWLEETERIGHIKYYRLDPKRMGENVVVRLRRAT</sequence>
<organism evidence="1 2">
    <name type="scientific">Streptomyces lannensis</name>
    <dbReference type="NCBI Taxonomy" id="766498"/>
    <lineage>
        <taxon>Bacteria</taxon>
        <taxon>Bacillati</taxon>
        <taxon>Actinomycetota</taxon>
        <taxon>Actinomycetes</taxon>
        <taxon>Kitasatosporales</taxon>
        <taxon>Streptomycetaceae</taxon>
        <taxon>Streptomyces</taxon>
    </lineage>
</organism>
<dbReference type="EMBL" id="BAAAZA010000063">
    <property type="protein sequence ID" value="GAA3906058.1"/>
    <property type="molecule type" value="Genomic_DNA"/>
</dbReference>
<proteinExistence type="predicted"/>
<evidence type="ECO:0008006" key="3">
    <source>
        <dbReference type="Google" id="ProtNLM"/>
    </source>
</evidence>